<evidence type="ECO:0000313" key="4">
    <source>
        <dbReference type="EMBL" id="GCD42441.1"/>
    </source>
</evidence>
<dbReference type="NCBIfam" id="TIGR02679">
    <property type="entry name" value="TIGR02679 family protein"/>
    <property type="match status" value="1"/>
</dbReference>
<protein>
    <recommendedName>
        <fullName evidence="6">TIGR02679 family protein</fullName>
    </recommendedName>
</protein>
<feature type="region of interest" description="Disordered" evidence="1">
    <location>
        <begin position="1"/>
        <end position="32"/>
    </location>
</feature>
<dbReference type="AlphaFoldDB" id="A0A401VZI8"/>
<dbReference type="EMBL" id="BHZD01000001">
    <property type="protein sequence ID" value="GCD42441.1"/>
    <property type="molecule type" value="Genomic_DNA"/>
</dbReference>
<dbReference type="InterPro" id="IPR024466">
    <property type="entry name" value="CHP02679_N"/>
</dbReference>
<sequence>MTHTEPAPGERTVRRPEHPPELNLAHRSGLRPGLRLEHRPELRPLWHAVHSRLSSGRPVTRVRLGPLDDAQREALADLLGLDRLPDSRPSVPLARLEEAVDELSGRTVRAVVTELFGPLGDRAGDRRRQADERAGLWTWLADHETVRAQPVLADWAASCRANGLTGGSPERTRALLTDALKVLAELPAQAEPLPVFAARVLDGHAHALDDGTPLSTLVLRALATLYDTAPPQSAADRRALWTRAGVADDALSATVLVAGLRPAGEGTPARVARVCAEAGQAASLTLAQLRSPGQFALTTGPAPVVHAVENPSILALAVRRFGPDCPPLVCTSGWPNSAAIQLLRMLADHGATLRYHGDFDGEGVRIAAYVLDKTSARPWRMTAADYRAAVARNPLGPQVGRVTEAPWDAELAVVMAEHGAAVVEELVADALLEDLAGHASYGVRGDS</sequence>
<evidence type="ECO:0000259" key="2">
    <source>
        <dbReference type="Pfam" id="PF09664"/>
    </source>
</evidence>
<accession>A0A401VZI8</accession>
<organism evidence="4 5">
    <name type="scientific">Streptomyces paromomycinus</name>
    <name type="common">Streptomyces rimosus subsp. paromomycinus</name>
    <dbReference type="NCBI Taxonomy" id="92743"/>
    <lineage>
        <taxon>Bacteria</taxon>
        <taxon>Bacillati</taxon>
        <taxon>Actinomycetota</taxon>
        <taxon>Actinomycetes</taxon>
        <taxon>Kitasatosporales</taxon>
        <taxon>Streptomycetaceae</taxon>
        <taxon>Streptomyces</taxon>
    </lineage>
</organism>
<dbReference type="Pfam" id="PF11796">
    <property type="entry name" value="DUF3323"/>
    <property type="match status" value="1"/>
</dbReference>
<evidence type="ECO:0000259" key="3">
    <source>
        <dbReference type="Pfam" id="PF11796"/>
    </source>
</evidence>
<dbReference type="Proteomes" id="UP000286746">
    <property type="component" value="Unassembled WGS sequence"/>
</dbReference>
<gene>
    <name evidence="4" type="ORF">GKJPGBOP_02104</name>
</gene>
<feature type="domain" description="DUF2399" evidence="2">
    <location>
        <begin position="283"/>
        <end position="435"/>
    </location>
</feature>
<dbReference type="InterPro" id="IPR024465">
    <property type="entry name" value="DUF2399"/>
</dbReference>
<keyword evidence="5" id="KW-1185">Reference proteome</keyword>
<evidence type="ECO:0000256" key="1">
    <source>
        <dbReference type="SAM" id="MobiDB-lite"/>
    </source>
</evidence>
<dbReference type="RefSeq" id="WP_125053818.1">
    <property type="nucleotide sequence ID" value="NZ_BHZD01000001.1"/>
</dbReference>
<feature type="domain" description="Conserved hypothetical protein CHP02679 N terminus" evidence="3">
    <location>
        <begin position="60"/>
        <end position="262"/>
    </location>
</feature>
<evidence type="ECO:0000313" key="5">
    <source>
        <dbReference type="Proteomes" id="UP000286746"/>
    </source>
</evidence>
<reference evidence="4 5" key="1">
    <citation type="submission" date="2018-11" db="EMBL/GenBank/DDBJ databases">
        <title>Whole genome sequence of Streptomyces paromomycinus NBRC 15454(T).</title>
        <authorList>
            <person name="Komaki H."/>
            <person name="Tamura T."/>
        </authorList>
    </citation>
    <scope>NUCLEOTIDE SEQUENCE [LARGE SCALE GENOMIC DNA]</scope>
    <source>
        <strain evidence="4 5">NBRC 15454</strain>
    </source>
</reference>
<evidence type="ECO:0008006" key="6">
    <source>
        <dbReference type="Google" id="ProtNLM"/>
    </source>
</evidence>
<comment type="caution">
    <text evidence="4">The sequence shown here is derived from an EMBL/GenBank/DDBJ whole genome shotgun (WGS) entry which is preliminary data.</text>
</comment>
<dbReference type="Pfam" id="PF09664">
    <property type="entry name" value="DUF2399"/>
    <property type="match status" value="1"/>
</dbReference>
<proteinExistence type="predicted"/>
<name>A0A401VZI8_STREY</name>
<feature type="compositionally biased region" description="Basic and acidic residues" evidence="1">
    <location>
        <begin position="11"/>
        <end position="20"/>
    </location>
</feature>
<dbReference type="InterPro" id="IPR013495">
    <property type="entry name" value="CHP02679"/>
</dbReference>